<dbReference type="SUPFAM" id="SSF52833">
    <property type="entry name" value="Thioredoxin-like"/>
    <property type="match status" value="1"/>
</dbReference>
<dbReference type="Gene3D" id="3.40.30.10">
    <property type="entry name" value="Glutaredoxin"/>
    <property type="match status" value="1"/>
</dbReference>
<dbReference type="PANTHER" id="PTHR47682">
    <property type="entry name" value="TETRATRICOPEPTIDE REPEAT (TPR)-CONTAINING PROTEIN"/>
    <property type="match status" value="1"/>
</dbReference>
<protein>
    <submittedName>
        <fullName evidence="1">(2Fe-2S) ferredoxin domain-containing protein</fullName>
    </submittedName>
</protein>
<sequence length="101" mass="11212">MSVPRRVLVCQNKSCQKQGATKVLAALQTQTTSDVQVEASSCLGQCGNGPMMLVLPEEVWYCRVQPDEVSAIAERHLKQGNPVKGMLYRKFHPADQPRQSK</sequence>
<name>A0ABV0J4L5_9CYAN</name>
<gene>
    <name evidence="1" type="ORF">NC998_06375</name>
</gene>
<dbReference type="Proteomes" id="UP001464891">
    <property type="component" value="Unassembled WGS sequence"/>
</dbReference>
<dbReference type="EMBL" id="JAMPKM010000002">
    <property type="protein sequence ID" value="MEP0816716.1"/>
    <property type="molecule type" value="Genomic_DNA"/>
</dbReference>
<dbReference type="RefSeq" id="WP_190434275.1">
    <property type="nucleotide sequence ID" value="NZ_JAMPKM010000002.1"/>
</dbReference>
<dbReference type="CDD" id="cd02980">
    <property type="entry name" value="TRX_Fd_family"/>
    <property type="match status" value="1"/>
</dbReference>
<comment type="caution">
    <text evidence="1">The sequence shown here is derived from an EMBL/GenBank/DDBJ whole genome shotgun (WGS) entry which is preliminary data.</text>
</comment>
<organism evidence="1 2">
    <name type="scientific">Trichocoleus desertorum GB2-A4</name>
    <dbReference type="NCBI Taxonomy" id="2933944"/>
    <lineage>
        <taxon>Bacteria</taxon>
        <taxon>Bacillati</taxon>
        <taxon>Cyanobacteriota</taxon>
        <taxon>Cyanophyceae</taxon>
        <taxon>Leptolyngbyales</taxon>
        <taxon>Trichocoleusaceae</taxon>
        <taxon>Trichocoleus</taxon>
    </lineage>
</organism>
<evidence type="ECO:0000313" key="2">
    <source>
        <dbReference type="Proteomes" id="UP001464891"/>
    </source>
</evidence>
<accession>A0ABV0J4L5</accession>
<dbReference type="Pfam" id="PF01257">
    <property type="entry name" value="2Fe-2S_thioredx"/>
    <property type="match status" value="1"/>
</dbReference>
<dbReference type="InterPro" id="IPR036249">
    <property type="entry name" value="Thioredoxin-like_sf"/>
</dbReference>
<keyword evidence="2" id="KW-1185">Reference proteome</keyword>
<evidence type="ECO:0000313" key="1">
    <source>
        <dbReference type="EMBL" id="MEP0816716.1"/>
    </source>
</evidence>
<reference evidence="1 2" key="1">
    <citation type="submission" date="2022-04" db="EMBL/GenBank/DDBJ databases">
        <title>Positive selection, recombination, and allopatry shape intraspecific diversity of widespread and dominant cyanobacteria.</title>
        <authorList>
            <person name="Wei J."/>
            <person name="Shu W."/>
            <person name="Hu C."/>
        </authorList>
    </citation>
    <scope>NUCLEOTIDE SEQUENCE [LARGE SCALE GENOMIC DNA]</scope>
    <source>
        <strain evidence="1 2">GB2-A4</strain>
    </source>
</reference>
<proteinExistence type="predicted"/>
<dbReference type="PANTHER" id="PTHR47682:SF1">
    <property type="entry name" value="TETRATRICOPEPTIDE REPEAT (TPR)-CONTAINING PROTEIN"/>
    <property type="match status" value="1"/>
</dbReference>